<dbReference type="EMBL" id="JAQZAO010000002">
    <property type="protein sequence ID" value="MDD7964530.1"/>
    <property type="molecule type" value="Genomic_DNA"/>
</dbReference>
<dbReference type="Proteomes" id="UP001300763">
    <property type="component" value="Unassembled WGS sequence"/>
</dbReference>
<comment type="subcellular location">
    <subcellularLocation>
        <location evidence="1 9">Cell membrane</location>
        <topology evidence="1 9">Single-pass membrane protein</topology>
    </subcellularLocation>
</comment>
<evidence type="ECO:0000313" key="12">
    <source>
        <dbReference type="Proteomes" id="UP001300763"/>
    </source>
</evidence>
<feature type="compositionally biased region" description="Low complexity" evidence="10">
    <location>
        <begin position="65"/>
        <end position="82"/>
    </location>
</feature>
<dbReference type="RefSeq" id="WP_274199086.1">
    <property type="nucleotide sequence ID" value="NZ_JAQZAO010000002.1"/>
</dbReference>
<dbReference type="Gene3D" id="1.20.5.3310">
    <property type="match status" value="1"/>
</dbReference>
<keyword evidence="8 9" id="KW-0472">Membrane</keyword>
<reference evidence="11 12" key="1">
    <citation type="submission" date="2023-02" db="EMBL/GenBank/DDBJ databases">
        <title>Genome sequencing required for Actinomycetospora new species description.</title>
        <authorList>
            <person name="Saimee Y."/>
            <person name="Duangmal K."/>
        </authorList>
    </citation>
    <scope>NUCLEOTIDE SEQUENCE [LARGE SCALE GENOMIC DNA]</scope>
    <source>
        <strain evidence="11 12">DW7H6</strain>
    </source>
</reference>
<feature type="region of interest" description="Disordered" evidence="10">
    <location>
        <begin position="39"/>
        <end position="100"/>
    </location>
</feature>
<evidence type="ECO:0000256" key="6">
    <source>
        <dbReference type="ARBA" id="ARBA00022989"/>
    </source>
</evidence>
<evidence type="ECO:0000256" key="5">
    <source>
        <dbReference type="ARBA" id="ARBA00022927"/>
    </source>
</evidence>
<dbReference type="HAMAP" id="MF_00236">
    <property type="entry name" value="TatA_E"/>
    <property type="match status" value="1"/>
</dbReference>
<comment type="function">
    <text evidence="9">Part of the twin-arginine translocation (Tat) system that transports large folded proteins containing a characteristic twin-arginine motif in their signal peptide across membranes. TatA could form the protein-conducting channel of the Tat system.</text>
</comment>
<evidence type="ECO:0000256" key="10">
    <source>
        <dbReference type="SAM" id="MobiDB-lite"/>
    </source>
</evidence>
<accession>A0ABT5SNW2</accession>
<gene>
    <name evidence="9 11" type="primary">tatA</name>
    <name evidence="11" type="ORF">PGB27_04135</name>
</gene>
<comment type="subunit">
    <text evidence="9">The Tat system comprises two distinct complexes: a TatABC complex, containing multiple copies of TatA, TatB and TatC subunits, and a separate TatA complex, containing only TatA subunits. Substrates initially bind to the TatABC complex, which probably triggers association of the separate TatA complex to form the active translocon.</text>
</comment>
<keyword evidence="5 9" id="KW-0653">Protein transport</keyword>
<proteinExistence type="inferred from homology"/>
<keyword evidence="6 9" id="KW-1133">Transmembrane helix</keyword>
<dbReference type="PANTHER" id="PTHR42982">
    <property type="entry name" value="SEC-INDEPENDENT PROTEIN TRANSLOCASE PROTEIN TATA"/>
    <property type="match status" value="1"/>
</dbReference>
<evidence type="ECO:0000313" key="11">
    <source>
        <dbReference type="EMBL" id="MDD7964530.1"/>
    </source>
</evidence>
<dbReference type="InterPro" id="IPR006312">
    <property type="entry name" value="TatA/E"/>
</dbReference>
<evidence type="ECO:0000256" key="9">
    <source>
        <dbReference type="HAMAP-Rule" id="MF_00236"/>
    </source>
</evidence>
<keyword evidence="12" id="KW-1185">Reference proteome</keyword>
<keyword evidence="4 9" id="KW-0812">Transmembrane</keyword>
<dbReference type="NCBIfam" id="NF001854">
    <property type="entry name" value="PRK00575.1"/>
    <property type="match status" value="1"/>
</dbReference>
<dbReference type="Pfam" id="PF02416">
    <property type="entry name" value="TatA_B_E"/>
    <property type="match status" value="1"/>
</dbReference>
<evidence type="ECO:0000256" key="8">
    <source>
        <dbReference type="ARBA" id="ARBA00023136"/>
    </source>
</evidence>
<evidence type="ECO:0000256" key="7">
    <source>
        <dbReference type="ARBA" id="ARBA00023010"/>
    </source>
</evidence>
<comment type="caution">
    <text evidence="11">The sequence shown here is derived from an EMBL/GenBank/DDBJ whole genome shotgun (WGS) entry which is preliminary data.</text>
</comment>
<feature type="compositionally biased region" description="Polar residues" evidence="10">
    <location>
        <begin position="83"/>
        <end position="100"/>
    </location>
</feature>
<protein>
    <recommendedName>
        <fullName evidence="9">Sec-independent protein translocase protein TatA</fullName>
    </recommendedName>
</protein>
<feature type="compositionally biased region" description="Basic and acidic residues" evidence="10">
    <location>
        <begin position="39"/>
        <end position="48"/>
    </location>
</feature>
<sequence>MSEWVIVAIVGVVLLFSARKLPDMARGLGQSMRIFKAETRGLREDEKAGQANAEPQAPGRQLDEGTSSTTSSSPSTTPSTGTNGTAQQDATRSQPGSTSS</sequence>
<organism evidence="11 12">
    <name type="scientific">Actinomycetospora lemnae</name>
    <dbReference type="NCBI Taxonomy" id="3019891"/>
    <lineage>
        <taxon>Bacteria</taxon>
        <taxon>Bacillati</taxon>
        <taxon>Actinomycetota</taxon>
        <taxon>Actinomycetes</taxon>
        <taxon>Pseudonocardiales</taxon>
        <taxon>Pseudonocardiaceae</taxon>
        <taxon>Actinomycetospora</taxon>
    </lineage>
</organism>
<evidence type="ECO:0000256" key="2">
    <source>
        <dbReference type="ARBA" id="ARBA00022448"/>
    </source>
</evidence>
<evidence type="ECO:0000256" key="3">
    <source>
        <dbReference type="ARBA" id="ARBA00022475"/>
    </source>
</evidence>
<evidence type="ECO:0000256" key="4">
    <source>
        <dbReference type="ARBA" id="ARBA00022692"/>
    </source>
</evidence>
<evidence type="ECO:0000256" key="1">
    <source>
        <dbReference type="ARBA" id="ARBA00004162"/>
    </source>
</evidence>
<dbReference type="PANTHER" id="PTHR42982:SF8">
    <property type="entry name" value="SEC-INDEPENDENT PROTEIN TRANSLOCASE PROTEIN TATA"/>
    <property type="match status" value="1"/>
</dbReference>
<comment type="similarity">
    <text evidence="9">Belongs to the TatA/E family.</text>
</comment>
<keyword evidence="2 9" id="KW-0813">Transport</keyword>
<name>A0ABT5SNW2_9PSEU</name>
<keyword evidence="3 9" id="KW-1003">Cell membrane</keyword>
<dbReference type="InterPro" id="IPR003369">
    <property type="entry name" value="TatA/B/E"/>
</dbReference>
<keyword evidence="7 9" id="KW-0811">Translocation</keyword>